<dbReference type="EMBL" id="BDLU01000053">
    <property type="protein sequence ID" value="GCE84180.1"/>
    <property type="molecule type" value="Genomic_DNA"/>
</dbReference>
<gene>
    <name evidence="1" type="ORF">MSKU9_2321</name>
</gene>
<dbReference type="Pfam" id="PF01527">
    <property type="entry name" value="HTH_Tnp_1"/>
    <property type="match status" value="1"/>
</dbReference>
<comment type="caution">
    <text evidence="1">The sequence shown here is derived from an EMBL/GenBank/DDBJ whole genome shotgun (WGS) entry which is preliminary data.</text>
</comment>
<dbReference type="PANTHER" id="PTHR30007:SF0">
    <property type="entry name" value="TRANSPOSASE"/>
    <property type="match status" value="1"/>
</dbReference>
<proteinExistence type="predicted"/>
<dbReference type="SUPFAM" id="SSF46689">
    <property type="entry name" value="Homeodomain-like"/>
    <property type="match status" value="1"/>
</dbReference>
<protein>
    <submittedName>
        <fullName evidence="1">Transposase</fullName>
    </submittedName>
</protein>
<accession>A0A4P5NR77</accession>
<keyword evidence="2" id="KW-1185">Reference proteome</keyword>
<evidence type="ECO:0000313" key="2">
    <source>
        <dbReference type="Proteomes" id="UP000315095"/>
    </source>
</evidence>
<organism evidence="1 2">
    <name type="scientific">Komagataeibacter diospyri</name>
    <dbReference type="NCBI Taxonomy" id="1932662"/>
    <lineage>
        <taxon>Bacteria</taxon>
        <taxon>Pseudomonadati</taxon>
        <taxon>Pseudomonadota</taxon>
        <taxon>Alphaproteobacteria</taxon>
        <taxon>Acetobacterales</taxon>
        <taxon>Acetobacteraceae</taxon>
        <taxon>Komagataeibacter</taxon>
    </lineage>
</organism>
<sequence>MKISRYTEAQILGILCETERRMPVASLCRAHRMSSALFYKWRAKYGEMDASLISQMKVMEDENRRLKRMHAGLSRRKAAREQDIILEIVRLLRAKRGFVLLPRRWIVVRLFAWATCCRRLVKDYERCASTLAATHTVAFAGFMFRNAA</sequence>
<dbReference type="GO" id="GO:0003677">
    <property type="term" value="F:DNA binding"/>
    <property type="evidence" value="ECO:0007669"/>
    <property type="project" value="InterPro"/>
</dbReference>
<dbReference type="Proteomes" id="UP000315095">
    <property type="component" value="Unassembled WGS sequence"/>
</dbReference>
<evidence type="ECO:0000313" key="1">
    <source>
        <dbReference type="EMBL" id="GCE84180.1"/>
    </source>
</evidence>
<name>A0A4P5NR77_9PROT</name>
<dbReference type="GO" id="GO:0006313">
    <property type="term" value="P:DNA transposition"/>
    <property type="evidence" value="ECO:0007669"/>
    <property type="project" value="InterPro"/>
</dbReference>
<dbReference type="PANTHER" id="PTHR30007">
    <property type="entry name" value="PHP DOMAIN PROTEIN"/>
    <property type="match status" value="1"/>
</dbReference>
<reference evidence="2" key="1">
    <citation type="submission" date="2017-01" db="EMBL/GenBank/DDBJ databases">
        <title>Komagataeibacter sp. MSKU9 whole genome sequencing project.</title>
        <authorList>
            <person name="Matsutani M."/>
            <person name="Naloka K."/>
            <person name="Theeragool G."/>
            <person name="Yakushi T."/>
            <person name="Matsushita K."/>
        </authorList>
    </citation>
    <scope>NUCLEOTIDE SEQUENCE [LARGE SCALE GENOMIC DNA]</scope>
    <source>
        <strain evidence="2">MSKU9</strain>
    </source>
</reference>
<dbReference type="GO" id="GO:0004803">
    <property type="term" value="F:transposase activity"/>
    <property type="evidence" value="ECO:0007669"/>
    <property type="project" value="InterPro"/>
</dbReference>
<dbReference type="AlphaFoldDB" id="A0A4P5NR77"/>
<dbReference type="InterPro" id="IPR009057">
    <property type="entry name" value="Homeodomain-like_sf"/>
</dbReference>
<dbReference type="InterPro" id="IPR002514">
    <property type="entry name" value="Transposase_8"/>
</dbReference>